<organism evidence="5 6">
    <name type="scientific">Streptomyces inusitatus</name>
    <dbReference type="NCBI Taxonomy" id="68221"/>
    <lineage>
        <taxon>Bacteria</taxon>
        <taxon>Bacillati</taxon>
        <taxon>Actinomycetota</taxon>
        <taxon>Actinomycetes</taxon>
        <taxon>Kitasatosporales</taxon>
        <taxon>Streptomycetaceae</taxon>
        <taxon>Streptomyces</taxon>
    </lineage>
</organism>
<name>A0A918QM81_9ACTN</name>
<dbReference type="EMBL" id="BMWG01000030">
    <property type="protein sequence ID" value="GGZ60330.1"/>
    <property type="molecule type" value="Genomic_DNA"/>
</dbReference>
<dbReference type="Pfam" id="PF08241">
    <property type="entry name" value="Methyltransf_11"/>
    <property type="match status" value="1"/>
</dbReference>
<evidence type="ECO:0000313" key="6">
    <source>
        <dbReference type="Proteomes" id="UP000630936"/>
    </source>
</evidence>
<keyword evidence="2" id="KW-0808">Transferase</keyword>
<proteinExistence type="predicted"/>
<evidence type="ECO:0000313" key="5">
    <source>
        <dbReference type="EMBL" id="GGZ60330.1"/>
    </source>
</evidence>
<reference evidence="5" key="1">
    <citation type="journal article" date="2014" name="Int. J. Syst. Evol. Microbiol.">
        <title>Complete genome sequence of Corynebacterium casei LMG S-19264T (=DSM 44701T), isolated from a smear-ripened cheese.</title>
        <authorList>
            <consortium name="US DOE Joint Genome Institute (JGI-PGF)"/>
            <person name="Walter F."/>
            <person name="Albersmeier A."/>
            <person name="Kalinowski J."/>
            <person name="Ruckert C."/>
        </authorList>
    </citation>
    <scope>NUCLEOTIDE SEQUENCE</scope>
    <source>
        <strain evidence="5">JCM 4988</strain>
    </source>
</reference>
<reference evidence="5" key="2">
    <citation type="submission" date="2020-09" db="EMBL/GenBank/DDBJ databases">
        <authorList>
            <person name="Sun Q."/>
            <person name="Ohkuma M."/>
        </authorList>
    </citation>
    <scope>NUCLEOTIDE SEQUENCE</scope>
    <source>
        <strain evidence="5">JCM 4988</strain>
    </source>
</reference>
<dbReference type="Gene3D" id="3.40.50.150">
    <property type="entry name" value="Vaccinia Virus protein VP39"/>
    <property type="match status" value="1"/>
</dbReference>
<dbReference type="PANTHER" id="PTHR43464">
    <property type="entry name" value="METHYLTRANSFERASE"/>
    <property type="match status" value="1"/>
</dbReference>
<dbReference type="Proteomes" id="UP000630936">
    <property type="component" value="Unassembled WGS sequence"/>
</dbReference>
<protein>
    <submittedName>
        <fullName evidence="5">SAM-dependent methyltransferase</fullName>
    </submittedName>
</protein>
<gene>
    <name evidence="5" type="ORF">GCM10010387_62530</name>
</gene>
<keyword evidence="6" id="KW-1185">Reference proteome</keyword>
<dbReference type="GO" id="GO:0032259">
    <property type="term" value="P:methylation"/>
    <property type="evidence" value="ECO:0007669"/>
    <property type="project" value="UniProtKB-KW"/>
</dbReference>
<dbReference type="GO" id="GO:0008757">
    <property type="term" value="F:S-adenosylmethionine-dependent methyltransferase activity"/>
    <property type="evidence" value="ECO:0007669"/>
    <property type="project" value="InterPro"/>
</dbReference>
<dbReference type="InterPro" id="IPR029063">
    <property type="entry name" value="SAM-dependent_MTases_sf"/>
</dbReference>
<accession>A0A918QM81</accession>
<evidence type="ECO:0000256" key="3">
    <source>
        <dbReference type="ARBA" id="ARBA00022691"/>
    </source>
</evidence>
<keyword evidence="1 5" id="KW-0489">Methyltransferase</keyword>
<evidence type="ECO:0000256" key="2">
    <source>
        <dbReference type="ARBA" id="ARBA00022679"/>
    </source>
</evidence>
<dbReference type="CDD" id="cd02440">
    <property type="entry name" value="AdoMet_MTases"/>
    <property type="match status" value="1"/>
</dbReference>
<feature type="domain" description="Methyltransferase type 11" evidence="4">
    <location>
        <begin position="65"/>
        <end position="160"/>
    </location>
</feature>
<dbReference type="AlphaFoldDB" id="A0A918QM81"/>
<dbReference type="InterPro" id="IPR013216">
    <property type="entry name" value="Methyltransf_11"/>
</dbReference>
<evidence type="ECO:0000256" key="1">
    <source>
        <dbReference type="ARBA" id="ARBA00022603"/>
    </source>
</evidence>
<sequence>MSGGLSVGAGKIGGMTNTTAIAAYWDAAAPGFDDEPDHGLRDAETRAEWARLLDGWLPPGPADVLDVGCGTGSLSRLLAEVGHRVTGVDLSPRMVERARLKLLAGGLTGRFLVGDAAAPPTGEERFGVVLCRHLMWTLPDPSAALRDWVGRLGPGGTLVLIEGRWGEAGSGGSPYAAGAGALPWRGGVGSGELAAAVRPLVADVRIEPLSDNALLWGRPVTDERYAVIARV</sequence>
<keyword evidence="3" id="KW-0949">S-adenosyl-L-methionine</keyword>
<dbReference type="SUPFAM" id="SSF53335">
    <property type="entry name" value="S-adenosyl-L-methionine-dependent methyltransferases"/>
    <property type="match status" value="1"/>
</dbReference>
<dbReference type="PANTHER" id="PTHR43464:SF19">
    <property type="entry name" value="UBIQUINONE BIOSYNTHESIS O-METHYLTRANSFERASE, MITOCHONDRIAL"/>
    <property type="match status" value="1"/>
</dbReference>
<comment type="caution">
    <text evidence="5">The sequence shown here is derived from an EMBL/GenBank/DDBJ whole genome shotgun (WGS) entry which is preliminary data.</text>
</comment>
<evidence type="ECO:0000259" key="4">
    <source>
        <dbReference type="Pfam" id="PF08241"/>
    </source>
</evidence>